<dbReference type="PANTHER" id="PTHR24248">
    <property type="entry name" value="ADRENERGIC RECEPTOR-RELATED G-PROTEIN COUPLED RECEPTOR"/>
    <property type="match status" value="1"/>
</dbReference>
<evidence type="ECO:0000256" key="1">
    <source>
        <dbReference type="ARBA" id="ARBA00004651"/>
    </source>
</evidence>
<dbReference type="SUPFAM" id="SSF81321">
    <property type="entry name" value="Family A G protein-coupled receptor-like"/>
    <property type="match status" value="1"/>
</dbReference>
<dbReference type="Pfam" id="PF00001">
    <property type="entry name" value="7tm_1"/>
    <property type="match status" value="1"/>
</dbReference>
<evidence type="ECO:0000256" key="9">
    <source>
        <dbReference type="ARBA" id="ARBA00023224"/>
    </source>
</evidence>
<keyword evidence="3 10" id="KW-0812">Transmembrane</keyword>
<dbReference type="Proteomes" id="UP001163046">
    <property type="component" value="Unassembled WGS sequence"/>
</dbReference>
<evidence type="ECO:0000256" key="11">
    <source>
        <dbReference type="SAM" id="Phobius"/>
    </source>
</evidence>
<dbReference type="PANTHER" id="PTHR24248:SF125">
    <property type="entry name" value="DOPAMINE D2-LIKE RECEPTOR"/>
    <property type="match status" value="1"/>
</dbReference>
<keyword evidence="9 10" id="KW-0807">Transducer</keyword>
<comment type="subcellular location">
    <subcellularLocation>
        <location evidence="1">Cell membrane</location>
        <topology evidence="1">Multi-pass membrane protein</topology>
    </subcellularLocation>
</comment>
<dbReference type="PROSITE" id="PS00237">
    <property type="entry name" value="G_PROTEIN_RECEP_F1_1"/>
    <property type="match status" value="1"/>
</dbReference>
<dbReference type="Gene3D" id="1.20.1070.10">
    <property type="entry name" value="Rhodopsin 7-helix transmembrane proteins"/>
    <property type="match status" value="1"/>
</dbReference>
<feature type="domain" description="G-protein coupled receptors family 1 profile" evidence="12">
    <location>
        <begin position="41"/>
        <end position="133"/>
    </location>
</feature>
<keyword evidence="8 10" id="KW-0675">Receptor</keyword>
<evidence type="ECO:0000256" key="8">
    <source>
        <dbReference type="ARBA" id="ARBA00023170"/>
    </source>
</evidence>
<comment type="similarity">
    <text evidence="10">Belongs to the G-protein coupled receptor 1 family.</text>
</comment>
<evidence type="ECO:0000313" key="14">
    <source>
        <dbReference type="Proteomes" id="UP001163046"/>
    </source>
</evidence>
<evidence type="ECO:0000256" key="7">
    <source>
        <dbReference type="ARBA" id="ARBA00023157"/>
    </source>
</evidence>
<evidence type="ECO:0000256" key="10">
    <source>
        <dbReference type="RuleBase" id="RU000688"/>
    </source>
</evidence>
<organism evidence="13 14">
    <name type="scientific">Desmophyllum pertusum</name>
    <dbReference type="NCBI Taxonomy" id="174260"/>
    <lineage>
        <taxon>Eukaryota</taxon>
        <taxon>Metazoa</taxon>
        <taxon>Cnidaria</taxon>
        <taxon>Anthozoa</taxon>
        <taxon>Hexacorallia</taxon>
        <taxon>Scleractinia</taxon>
        <taxon>Caryophylliina</taxon>
        <taxon>Caryophylliidae</taxon>
        <taxon>Desmophyllum</taxon>
    </lineage>
</organism>
<keyword evidence="4 11" id="KW-1133">Transmembrane helix</keyword>
<dbReference type="GO" id="GO:0005886">
    <property type="term" value="C:plasma membrane"/>
    <property type="evidence" value="ECO:0007669"/>
    <property type="project" value="UniProtKB-SubCell"/>
</dbReference>
<dbReference type="GO" id="GO:0004930">
    <property type="term" value="F:G protein-coupled receptor activity"/>
    <property type="evidence" value="ECO:0007669"/>
    <property type="project" value="UniProtKB-KW"/>
</dbReference>
<evidence type="ECO:0000256" key="3">
    <source>
        <dbReference type="ARBA" id="ARBA00022692"/>
    </source>
</evidence>
<accession>A0A9X0D4C9</accession>
<sequence length="211" mass="24004">MAKLCDNASSSTEDSTYPCNETQEITFLVFYAVFGVLMFFGNSFACVVFLASKKLRRNFMNIFLLSLSISDMLTAVLVIPFYTVHCFRDCSHFLTPHCWILRKARDFALTATTLNICAITYDRFLAILRPLQYGAKMTKFRVGAILGSRLADSGHRSCDTERVDSYNRRKRGKPPSYCQAVRRCSNDRPGHFFSDRDVGGQHSNYLQNPQA</sequence>
<name>A0A9X0D4C9_9CNID</name>
<proteinExistence type="inferred from homology"/>
<dbReference type="OrthoDB" id="6147321at2759"/>
<keyword evidence="5 10" id="KW-0297">G-protein coupled receptor</keyword>
<comment type="caution">
    <text evidence="13">The sequence shown here is derived from an EMBL/GenBank/DDBJ whole genome shotgun (WGS) entry which is preliminary data.</text>
</comment>
<gene>
    <name evidence="13" type="ORF">OS493_021816</name>
</gene>
<evidence type="ECO:0000259" key="12">
    <source>
        <dbReference type="PROSITE" id="PS50262"/>
    </source>
</evidence>
<evidence type="ECO:0000256" key="6">
    <source>
        <dbReference type="ARBA" id="ARBA00023136"/>
    </source>
</evidence>
<evidence type="ECO:0000256" key="5">
    <source>
        <dbReference type="ARBA" id="ARBA00023040"/>
    </source>
</evidence>
<evidence type="ECO:0000256" key="4">
    <source>
        <dbReference type="ARBA" id="ARBA00022989"/>
    </source>
</evidence>
<reference evidence="13" key="1">
    <citation type="submission" date="2023-01" db="EMBL/GenBank/DDBJ databases">
        <title>Genome assembly of the deep-sea coral Lophelia pertusa.</title>
        <authorList>
            <person name="Herrera S."/>
            <person name="Cordes E."/>
        </authorList>
    </citation>
    <scope>NUCLEOTIDE SEQUENCE</scope>
    <source>
        <strain evidence="13">USNM1676648</strain>
        <tissue evidence="13">Polyp</tissue>
    </source>
</reference>
<dbReference type="PRINTS" id="PR00237">
    <property type="entry name" value="GPCRRHODOPSN"/>
</dbReference>
<dbReference type="InterPro" id="IPR000276">
    <property type="entry name" value="GPCR_Rhodpsn"/>
</dbReference>
<feature type="transmembrane region" description="Helical" evidence="11">
    <location>
        <begin position="25"/>
        <end position="50"/>
    </location>
</feature>
<dbReference type="EMBL" id="MU825887">
    <property type="protein sequence ID" value="KAJ7384404.1"/>
    <property type="molecule type" value="Genomic_DNA"/>
</dbReference>
<keyword evidence="7" id="KW-1015">Disulfide bond</keyword>
<feature type="transmembrane region" description="Helical" evidence="11">
    <location>
        <begin position="62"/>
        <end position="82"/>
    </location>
</feature>
<evidence type="ECO:0000256" key="2">
    <source>
        <dbReference type="ARBA" id="ARBA00022475"/>
    </source>
</evidence>
<dbReference type="CDD" id="cd00637">
    <property type="entry name" value="7tm_classA_rhodopsin-like"/>
    <property type="match status" value="1"/>
</dbReference>
<evidence type="ECO:0000313" key="13">
    <source>
        <dbReference type="EMBL" id="KAJ7384404.1"/>
    </source>
</evidence>
<keyword evidence="14" id="KW-1185">Reference proteome</keyword>
<dbReference type="PROSITE" id="PS50262">
    <property type="entry name" value="G_PROTEIN_RECEP_F1_2"/>
    <property type="match status" value="1"/>
</dbReference>
<keyword evidence="6 11" id="KW-0472">Membrane</keyword>
<dbReference type="InterPro" id="IPR017452">
    <property type="entry name" value="GPCR_Rhodpsn_7TM"/>
</dbReference>
<protein>
    <recommendedName>
        <fullName evidence="12">G-protein coupled receptors family 1 profile domain-containing protein</fullName>
    </recommendedName>
</protein>
<keyword evidence="2" id="KW-1003">Cell membrane</keyword>
<dbReference type="AlphaFoldDB" id="A0A9X0D4C9"/>